<evidence type="ECO:0000256" key="1">
    <source>
        <dbReference type="SAM" id="MobiDB-lite"/>
    </source>
</evidence>
<dbReference type="EMBL" id="JAABOJ010000007">
    <property type="protein sequence ID" value="KAF3285416.1"/>
    <property type="molecule type" value="Genomic_DNA"/>
</dbReference>
<comment type="caution">
    <text evidence="2">The sequence shown here is derived from an EMBL/GenBank/DDBJ whole genome shotgun (WGS) entry which is preliminary data.</text>
</comment>
<accession>A0A7C8RJ57</accession>
<evidence type="ECO:0000313" key="3">
    <source>
        <dbReference type="Proteomes" id="UP000474640"/>
    </source>
</evidence>
<sequence length="306" mass="34918">MASADNIDHRRSSRPRARDHLATYQLFRIFNEYAPFHLPARVLENAPTLPDPLDAAVDNGLTVVDNFIEARAESVKKNYDRWVSRPRENIRTGVGVYTEWGKGLVAGNLRKLEEGIFVMGNYLLPSEDEEEGEEEHGQDHEHAVMNSYWTSTESVIDTSDEEDYLGTSRIVSKDGKLRPLTPTAGYHHHHHSHHSNNPHHQRNHSHQYHGPSLSHGHNTTRQRSASTPSLPPFQPDQPSKEVENIGRLLVTFAHRTYVRNAHKTPGQMLYDALDLARTEAKRVVKGFDEKYSIEIGYLHKMMEVGR</sequence>
<feature type="region of interest" description="Disordered" evidence="1">
    <location>
        <begin position="175"/>
        <end position="239"/>
    </location>
</feature>
<gene>
    <name evidence="2" type="ORF">TWF970_010473</name>
</gene>
<evidence type="ECO:0000313" key="2">
    <source>
        <dbReference type="EMBL" id="KAF3285416.1"/>
    </source>
</evidence>
<dbReference type="AlphaFoldDB" id="A0A7C8RJ57"/>
<feature type="compositionally biased region" description="Basic residues" evidence="1">
    <location>
        <begin position="186"/>
        <end position="207"/>
    </location>
</feature>
<organism evidence="2 3">
    <name type="scientific">Orbilia oligospora</name>
    <name type="common">Nematode-trapping fungus</name>
    <name type="synonym">Arthrobotrys oligospora</name>
    <dbReference type="NCBI Taxonomy" id="2813651"/>
    <lineage>
        <taxon>Eukaryota</taxon>
        <taxon>Fungi</taxon>
        <taxon>Dikarya</taxon>
        <taxon>Ascomycota</taxon>
        <taxon>Pezizomycotina</taxon>
        <taxon>Orbiliomycetes</taxon>
        <taxon>Orbiliales</taxon>
        <taxon>Orbiliaceae</taxon>
        <taxon>Orbilia</taxon>
    </lineage>
</organism>
<dbReference type="Proteomes" id="UP000474640">
    <property type="component" value="Unassembled WGS sequence"/>
</dbReference>
<protein>
    <submittedName>
        <fullName evidence="2">Uncharacterized protein</fullName>
    </submittedName>
</protein>
<proteinExistence type="predicted"/>
<feature type="compositionally biased region" description="Polar residues" evidence="1">
    <location>
        <begin position="215"/>
        <end position="228"/>
    </location>
</feature>
<name>A0A7C8RJ57_ORBOL</name>
<dbReference type="OrthoDB" id="5319581at2759"/>
<reference evidence="2 3" key="1">
    <citation type="submission" date="2020-01" db="EMBL/GenBank/DDBJ databases">
        <authorList>
            <person name="Palmer J.M."/>
        </authorList>
    </citation>
    <scope>NUCLEOTIDE SEQUENCE [LARGE SCALE GENOMIC DNA]</scope>
    <source>
        <strain evidence="2 3">TWF970</strain>
    </source>
</reference>